<evidence type="ECO:0000313" key="17">
    <source>
        <dbReference type="EMBL" id="TYS67477.1"/>
    </source>
</evidence>
<evidence type="ECO:0000256" key="6">
    <source>
        <dbReference type="ARBA" id="ARBA00022679"/>
    </source>
</evidence>
<comment type="caution">
    <text evidence="17">The sequence shown here is derived from an EMBL/GenBank/DDBJ whole genome shotgun (WGS) entry which is preliminary data.</text>
</comment>
<keyword evidence="4" id="KW-1003">Cell membrane</keyword>
<dbReference type="PROSITE" id="PS50109">
    <property type="entry name" value="HIS_KIN"/>
    <property type="match status" value="1"/>
</dbReference>
<dbReference type="InterPro" id="IPR003594">
    <property type="entry name" value="HATPase_dom"/>
</dbReference>
<dbReference type="GO" id="GO:0000155">
    <property type="term" value="F:phosphorelay sensor kinase activity"/>
    <property type="evidence" value="ECO:0007669"/>
    <property type="project" value="InterPro"/>
</dbReference>
<name>A0A5D4SVL2_9BACI</name>
<dbReference type="CDD" id="cd06225">
    <property type="entry name" value="HAMP"/>
    <property type="match status" value="1"/>
</dbReference>
<keyword evidence="11 14" id="KW-1133">Transmembrane helix</keyword>
<evidence type="ECO:0000256" key="10">
    <source>
        <dbReference type="ARBA" id="ARBA00022840"/>
    </source>
</evidence>
<dbReference type="Gene3D" id="6.10.340.10">
    <property type="match status" value="1"/>
</dbReference>
<proteinExistence type="predicted"/>
<evidence type="ECO:0000256" key="8">
    <source>
        <dbReference type="ARBA" id="ARBA00022741"/>
    </source>
</evidence>
<gene>
    <name evidence="17" type="ORF">FZC76_12885</name>
</gene>
<keyword evidence="13 14" id="KW-0472">Membrane</keyword>
<keyword evidence="6" id="KW-0808">Transferase</keyword>
<dbReference type="FunFam" id="3.30.565.10:FF:000006">
    <property type="entry name" value="Sensor histidine kinase WalK"/>
    <property type="match status" value="1"/>
</dbReference>
<dbReference type="GO" id="GO:0005524">
    <property type="term" value="F:ATP binding"/>
    <property type="evidence" value="ECO:0007669"/>
    <property type="project" value="UniProtKB-KW"/>
</dbReference>
<dbReference type="InterPro" id="IPR003661">
    <property type="entry name" value="HisK_dim/P_dom"/>
</dbReference>
<comment type="subcellular location">
    <subcellularLocation>
        <location evidence="2">Cell membrane</location>
        <topology evidence="2">Multi-pass membrane protein</topology>
    </subcellularLocation>
</comment>
<evidence type="ECO:0000256" key="11">
    <source>
        <dbReference type="ARBA" id="ARBA00022989"/>
    </source>
</evidence>
<dbReference type="InterPro" id="IPR005467">
    <property type="entry name" value="His_kinase_dom"/>
</dbReference>
<evidence type="ECO:0000256" key="14">
    <source>
        <dbReference type="SAM" id="Phobius"/>
    </source>
</evidence>
<dbReference type="PROSITE" id="PS50885">
    <property type="entry name" value="HAMP"/>
    <property type="match status" value="1"/>
</dbReference>
<dbReference type="OrthoDB" id="335833at2"/>
<keyword evidence="9 17" id="KW-0418">Kinase</keyword>
<evidence type="ECO:0000256" key="13">
    <source>
        <dbReference type="ARBA" id="ARBA00023136"/>
    </source>
</evidence>
<dbReference type="SUPFAM" id="SSF47384">
    <property type="entry name" value="Homodimeric domain of signal transducing histidine kinase"/>
    <property type="match status" value="1"/>
</dbReference>
<dbReference type="Pfam" id="PF02518">
    <property type="entry name" value="HATPase_c"/>
    <property type="match status" value="1"/>
</dbReference>
<evidence type="ECO:0000256" key="12">
    <source>
        <dbReference type="ARBA" id="ARBA00023012"/>
    </source>
</evidence>
<dbReference type="InterPro" id="IPR004358">
    <property type="entry name" value="Sig_transdc_His_kin-like_C"/>
</dbReference>
<dbReference type="InterPro" id="IPR036890">
    <property type="entry name" value="HATPase_C_sf"/>
</dbReference>
<dbReference type="SMART" id="SM00387">
    <property type="entry name" value="HATPase_c"/>
    <property type="match status" value="1"/>
</dbReference>
<dbReference type="Pfam" id="PF00512">
    <property type="entry name" value="HisKA"/>
    <property type="match status" value="1"/>
</dbReference>
<dbReference type="Gene3D" id="1.10.287.130">
    <property type="match status" value="1"/>
</dbReference>
<dbReference type="PANTHER" id="PTHR45528">
    <property type="entry name" value="SENSOR HISTIDINE KINASE CPXA"/>
    <property type="match status" value="1"/>
</dbReference>
<dbReference type="EMBL" id="VTEV01000005">
    <property type="protein sequence ID" value="TYS67477.1"/>
    <property type="molecule type" value="Genomic_DNA"/>
</dbReference>
<evidence type="ECO:0000256" key="4">
    <source>
        <dbReference type="ARBA" id="ARBA00022475"/>
    </source>
</evidence>
<keyword evidence="5" id="KW-0597">Phosphoprotein</keyword>
<evidence type="ECO:0000256" key="2">
    <source>
        <dbReference type="ARBA" id="ARBA00004651"/>
    </source>
</evidence>
<evidence type="ECO:0000256" key="5">
    <source>
        <dbReference type="ARBA" id="ARBA00022553"/>
    </source>
</evidence>
<evidence type="ECO:0000313" key="18">
    <source>
        <dbReference type="Proteomes" id="UP000322524"/>
    </source>
</evidence>
<evidence type="ECO:0000256" key="9">
    <source>
        <dbReference type="ARBA" id="ARBA00022777"/>
    </source>
</evidence>
<dbReference type="GO" id="GO:0005886">
    <property type="term" value="C:plasma membrane"/>
    <property type="evidence" value="ECO:0007669"/>
    <property type="project" value="UniProtKB-SubCell"/>
</dbReference>
<feature type="domain" description="Histidine kinase" evidence="15">
    <location>
        <begin position="240"/>
        <end position="456"/>
    </location>
</feature>
<dbReference type="Gene3D" id="3.30.565.10">
    <property type="entry name" value="Histidine kinase-like ATPase, C-terminal domain"/>
    <property type="match status" value="1"/>
</dbReference>
<keyword evidence="8" id="KW-0547">Nucleotide-binding</keyword>
<organism evidence="17 18">
    <name type="scientific">Sutcliffiella horikoshii</name>
    <dbReference type="NCBI Taxonomy" id="79883"/>
    <lineage>
        <taxon>Bacteria</taxon>
        <taxon>Bacillati</taxon>
        <taxon>Bacillota</taxon>
        <taxon>Bacilli</taxon>
        <taxon>Bacillales</taxon>
        <taxon>Bacillaceae</taxon>
        <taxon>Sutcliffiella</taxon>
    </lineage>
</organism>
<dbReference type="SUPFAM" id="SSF55874">
    <property type="entry name" value="ATPase domain of HSP90 chaperone/DNA topoisomerase II/histidine kinase"/>
    <property type="match status" value="1"/>
</dbReference>
<dbReference type="EC" id="2.7.13.3" evidence="3"/>
<protein>
    <recommendedName>
        <fullName evidence="3">histidine kinase</fullName>
        <ecNumber evidence="3">2.7.13.3</ecNumber>
    </recommendedName>
</protein>
<reference evidence="17 18" key="1">
    <citation type="submission" date="2019-08" db="EMBL/GenBank/DDBJ databases">
        <title>Bacillus genomes from the desert of Cuatro Cienegas, Coahuila.</title>
        <authorList>
            <person name="Olmedo-Alvarez G."/>
        </authorList>
    </citation>
    <scope>NUCLEOTIDE SEQUENCE [LARGE SCALE GENOMIC DNA]</scope>
    <source>
        <strain evidence="17 18">CH28_1T</strain>
    </source>
</reference>
<dbReference type="InterPro" id="IPR050398">
    <property type="entry name" value="HssS/ArlS-like"/>
</dbReference>
<feature type="domain" description="HAMP" evidence="16">
    <location>
        <begin position="173"/>
        <end position="225"/>
    </location>
</feature>
<keyword evidence="10" id="KW-0067">ATP-binding</keyword>
<evidence type="ECO:0000256" key="1">
    <source>
        <dbReference type="ARBA" id="ARBA00000085"/>
    </source>
</evidence>
<dbReference type="SUPFAM" id="SSF158472">
    <property type="entry name" value="HAMP domain-like"/>
    <property type="match status" value="1"/>
</dbReference>
<evidence type="ECO:0000259" key="15">
    <source>
        <dbReference type="PROSITE" id="PS50109"/>
    </source>
</evidence>
<keyword evidence="7 14" id="KW-0812">Transmembrane</keyword>
<feature type="transmembrane region" description="Helical" evidence="14">
    <location>
        <begin position="21"/>
        <end position="46"/>
    </location>
</feature>
<dbReference type="Proteomes" id="UP000322524">
    <property type="component" value="Unassembled WGS sequence"/>
</dbReference>
<comment type="catalytic activity">
    <reaction evidence="1">
        <text>ATP + protein L-histidine = ADP + protein N-phospho-L-histidine.</text>
        <dbReference type="EC" id="2.7.13.3"/>
    </reaction>
</comment>
<dbReference type="PRINTS" id="PR00344">
    <property type="entry name" value="BCTRLSENSOR"/>
</dbReference>
<evidence type="ECO:0000256" key="3">
    <source>
        <dbReference type="ARBA" id="ARBA00012438"/>
    </source>
</evidence>
<dbReference type="SMART" id="SM00388">
    <property type="entry name" value="HisKA"/>
    <property type="match status" value="1"/>
</dbReference>
<dbReference type="CDD" id="cd00082">
    <property type="entry name" value="HisKA"/>
    <property type="match status" value="1"/>
</dbReference>
<dbReference type="InterPro" id="IPR003660">
    <property type="entry name" value="HAMP_dom"/>
</dbReference>
<dbReference type="InterPro" id="IPR036097">
    <property type="entry name" value="HisK_dim/P_sf"/>
</dbReference>
<keyword evidence="12" id="KW-0902">Two-component regulatory system</keyword>
<sequence>MKIRKLLTLMKKKEMPIKKQFLVNYTLLFLILLVIGAVTLIANTIYVESVYEEVDQEFFQELYEDIEREGLETSFQKHELPENAYLEIVSRDYRVVKQYNSPNEAGYQYEPNAFLSEIDHYETDLIIPSNGEEYLLLYLPVERFFLDVFLFTVLFFTICLLFILRWYVKRTSTQIIEPVEKLLTGVDSIIKGNYETEIQFQANKELNQLKENINRMAAKIGEEISLKERSELLRKQLILDISHDLKIPLMNIQGYAETLSQFPSLSHEERQQYSSIIMSNSTKANRLIQDLFDLSQLDMGASWVALEDQNLTEVIRDIFTSFVNELEAKGIHYDVEIPDDLMTVKLEVHLFERALTNILQNCIAYGGKLLAVSLREDDKHAILIIEDKGKGIPKDYHEKVFEPFIRVDESRSTYTGGTGLGLAIAKKIITQHHGIIQIDPDYTEGCRFVIMIPLSAES</sequence>
<evidence type="ECO:0000259" key="16">
    <source>
        <dbReference type="PROSITE" id="PS50885"/>
    </source>
</evidence>
<feature type="transmembrane region" description="Helical" evidence="14">
    <location>
        <begin position="144"/>
        <end position="168"/>
    </location>
</feature>
<accession>A0A5D4SVL2</accession>
<evidence type="ECO:0000256" key="7">
    <source>
        <dbReference type="ARBA" id="ARBA00022692"/>
    </source>
</evidence>
<dbReference type="PANTHER" id="PTHR45528:SF1">
    <property type="entry name" value="SENSOR HISTIDINE KINASE CPXA"/>
    <property type="match status" value="1"/>
</dbReference>
<dbReference type="AlphaFoldDB" id="A0A5D4SVL2"/>